<keyword evidence="1" id="KW-1133">Transmembrane helix</keyword>
<protein>
    <submittedName>
        <fullName evidence="2">Uncharacterized protein</fullName>
    </submittedName>
</protein>
<feature type="transmembrane region" description="Helical" evidence="1">
    <location>
        <begin position="33"/>
        <end position="51"/>
    </location>
</feature>
<name>A0A8I1EK63_PSEPU</name>
<dbReference type="AlphaFoldDB" id="A0A8I1EK63"/>
<organism evidence="2 3">
    <name type="scientific">Pseudomonas putida</name>
    <name type="common">Arthrobacter siderocapsulatus</name>
    <dbReference type="NCBI Taxonomy" id="303"/>
    <lineage>
        <taxon>Bacteria</taxon>
        <taxon>Pseudomonadati</taxon>
        <taxon>Pseudomonadota</taxon>
        <taxon>Gammaproteobacteria</taxon>
        <taxon>Pseudomonadales</taxon>
        <taxon>Pseudomonadaceae</taxon>
        <taxon>Pseudomonas</taxon>
    </lineage>
</organism>
<dbReference type="EMBL" id="JAEHTE010000046">
    <property type="protein sequence ID" value="MBI6887210.1"/>
    <property type="molecule type" value="Genomic_DNA"/>
</dbReference>
<dbReference type="RefSeq" id="WP_198748119.1">
    <property type="nucleotide sequence ID" value="NZ_JAEHTE010000046.1"/>
</dbReference>
<sequence length="293" mass="32871">MAGLWEPVNGVYTASASWLPNLQLLEKWGSSPLLIAVVGGLLGAGFGAWAAGRIAKRSKQHDAITTEIRGTNLAMLLAQQAFNLALGLKISAVKPLTEAYAKARREYQDTANGRRVSETQNLQKISPINPPVDELRTATLEKLTLEGPAIRAALAVIETVHHLNRTLTMRNELVDTLLHDQLPRGMAFEHMYFGIEKDGHCHEGYSDAMRDMGRFTDDLLFFSYTLCQELDKHGVALRARCKKLFRGEVSILRFRLADDVAEGMIPDAEAYKLWLARLQTGASSKKWWRFWHR</sequence>
<comment type="caution">
    <text evidence="2">The sequence shown here is derived from an EMBL/GenBank/DDBJ whole genome shotgun (WGS) entry which is preliminary data.</text>
</comment>
<evidence type="ECO:0000256" key="1">
    <source>
        <dbReference type="SAM" id="Phobius"/>
    </source>
</evidence>
<evidence type="ECO:0000313" key="2">
    <source>
        <dbReference type="EMBL" id="MBI6887210.1"/>
    </source>
</evidence>
<accession>A0A8I1EK63</accession>
<gene>
    <name evidence="2" type="ORF">JEU22_25235</name>
</gene>
<dbReference type="Proteomes" id="UP000637061">
    <property type="component" value="Unassembled WGS sequence"/>
</dbReference>
<reference evidence="2" key="1">
    <citation type="submission" date="2020-12" db="EMBL/GenBank/DDBJ databases">
        <title>Enhanced detection system for hospital associated transmission using whole genome sequencing surveillance.</title>
        <authorList>
            <person name="Harrison L.H."/>
            <person name="Van Tyne D."/>
            <person name="Marsh J.W."/>
            <person name="Griffith M.P."/>
            <person name="Snyder D.J."/>
            <person name="Cooper V.S."/>
            <person name="Mustapha M."/>
        </authorList>
    </citation>
    <scope>NUCLEOTIDE SEQUENCE</scope>
    <source>
        <strain evidence="2">PSB00042</strain>
    </source>
</reference>
<proteinExistence type="predicted"/>
<evidence type="ECO:0000313" key="3">
    <source>
        <dbReference type="Proteomes" id="UP000637061"/>
    </source>
</evidence>
<keyword evidence="1" id="KW-0812">Transmembrane</keyword>
<keyword evidence="1" id="KW-0472">Membrane</keyword>